<dbReference type="Gene3D" id="1.25.40.10">
    <property type="entry name" value="Tetratricopeptide repeat domain"/>
    <property type="match status" value="2"/>
</dbReference>
<dbReference type="InterPro" id="IPR011990">
    <property type="entry name" value="TPR-like_helical_dom_sf"/>
</dbReference>
<name>A0ABP9AJB7_9SPHI</name>
<dbReference type="InterPro" id="IPR019734">
    <property type="entry name" value="TPR_rpt"/>
</dbReference>
<evidence type="ECO:0000313" key="1">
    <source>
        <dbReference type="EMBL" id="GAA4782243.1"/>
    </source>
</evidence>
<dbReference type="Pfam" id="PF13374">
    <property type="entry name" value="TPR_10"/>
    <property type="match status" value="1"/>
</dbReference>
<evidence type="ECO:0000313" key="2">
    <source>
        <dbReference type="Proteomes" id="UP001501411"/>
    </source>
</evidence>
<comment type="caution">
    <text evidence="1">The sequence shown here is derived from an EMBL/GenBank/DDBJ whole genome shotgun (WGS) entry which is preliminary data.</text>
</comment>
<proteinExistence type="predicted"/>
<dbReference type="Proteomes" id="UP001501411">
    <property type="component" value="Unassembled WGS sequence"/>
</dbReference>
<dbReference type="Pfam" id="PF13181">
    <property type="entry name" value="TPR_8"/>
    <property type="match status" value="3"/>
</dbReference>
<dbReference type="PANTHER" id="PTHR10098">
    <property type="entry name" value="RAPSYN-RELATED"/>
    <property type="match status" value="1"/>
</dbReference>
<dbReference type="SMART" id="SM00028">
    <property type="entry name" value="TPR"/>
    <property type="match status" value="4"/>
</dbReference>
<gene>
    <name evidence="1" type="ORF">GCM10023231_07350</name>
</gene>
<organism evidence="1 2">
    <name type="scientific">Olivibacter ginsenosidimutans</name>
    <dbReference type="NCBI Taxonomy" id="1176537"/>
    <lineage>
        <taxon>Bacteria</taxon>
        <taxon>Pseudomonadati</taxon>
        <taxon>Bacteroidota</taxon>
        <taxon>Sphingobacteriia</taxon>
        <taxon>Sphingobacteriales</taxon>
        <taxon>Sphingobacteriaceae</taxon>
        <taxon>Olivibacter</taxon>
    </lineage>
</organism>
<dbReference type="EMBL" id="BAABIQ010000005">
    <property type="protein sequence ID" value="GAA4782243.1"/>
    <property type="molecule type" value="Genomic_DNA"/>
</dbReference>
<dbReference type="SUPFAM" id="SSF48452">
    <property type="entry name" value="TPR-like"/>
    <property type="match status" value="2"/>
</dbReference>
<protein>
    <recommendedName>
        <fullName evidence="3">Tetratricopeptide repeat protein</fullName>
    </recommendedName>
</protein>
<dbReference type="PANTHER" id="PTHR10098:SF108">
    <property type="entry name" value="TETRATRICOPEPTIDE REPEAT PROTEIN 28"/>
    <property type="match status" value="1"/>
</dbReference>
<keyword evidence="2" id="KW-1185">Reference proteome</keyword>
<reference evidence="2" key="1">
    <citation type="journal article" date="2019" name="Int. J. Syst. Evol. Microbiol.">
        <title>The Global Catalogue of Microorganisms (GCM) 10K type strain sequencing project: providing services to taxonomists for standard genome sequencing and annotation.</title>
        <authorList>
            <consortium name="The Broad Institute Genomics Platform"/>
            <consortium name="The Broad Institute Genome Sequencing Center for Infectious Disease"/>
            <person name="Wu L."/>
            <person name="Ma J."/>
        </authorList>
    </citation>
    <scope>NUCLEOTIDE SEQUENCE [LARGE SCALE GENOMIC DNA]</scope>
    <source>
        <strain evidence="2">JCM 18200</strain>
    </source>
</reference>
<accession>A0ABP9AJB7</accession>
<sequence>MPVKGRSFEAQHPTIIDIKDSLSTNQGFIGPINYILPPEKTSEQRLEEKYDKKHADADFLIRLFEERKLVSGLQQTGAAYPLPSSTLKGNFTFADLEHSFQQSLQAYLQLGNMEMVSNLQNRLGILQVENKTYDKAINSFQQALINKESLRDINGQLAICNNLALIYKFMGNAEQAYSYYNRINKLAVKSRNILSEVTALEQLALLKSRKGQYHEAEQDIIKRVLPLYKRLKDTHGRVGAYNNLAFVYLAQEKYTESRWFHLQAVKTASVNGGYTADLSYSLYHLGKVKKILKEYDLAISDYTKAASYAKQSGDEWLRMHIYDDLGDIYIQTKDYANATTYLEAYEDIKNKLIQASNQKEEITQTSKERREIAVLP</sequence>
<evidence type="ECO:0008006" key="3">
    <source>
        <dbReference type="Google" id="ProtNLM"/>
    </source>
</evidence>